<organism evidence="2 3">
    <name type="scientific">Somion occarium</name>
    <dbReference type="NCBI Taxonomy" id="3059160"/>
    <lineage>
        <taxon>Eukaryota</taxon>
        <taxon>Fungi</taxon>
        <taxon>Dikarya</taxon>
        <taxon>Basidiomycota</taxon>
        <taxon>Agaricomycotina</taxon>
        <taxon>Agaricomycetes</taxon>
        <taxon>Polyporales</taxon>
        <taxon>Cerrenaceae</taxon>
        <taxon>Somion</taxon>
    </lineage>
</organism>
<reference evidence="3" key="1">
    <citation type="submission" date="2024-04" db="EMBL/GenBank/DDBJ databases">
        <authorList>
            <person name="Shaw F."/>
            <person name="Minotto A."/>
        </authorList>
    </citation>
    <scope>NUCLEOTIDE SEQUENCE [LARGE SCALE GENOMIC DNA]</scope>
</reference>
<feature type="coiled-coil region" evidence="1">
    <location>
        <begin position="25"/>
        <end position="129"/>
    </location>
</feature>
<sequence length="423" mass="47810">MGHDAMIVDDTPQTILERDVQKGDSNALKEELRCAREEVQHLQTKVRQEQSRGVRYRTRAEELEFNVGKRDARILDLEKQLQGYNRVIAKAREVETRGKQMETELDTLRKQLNDNNALLKTRTSELQDAQTYLSSTDDLSHADVQRKLNTLNSEISQIAPRIADCLQFTGGQGGNDEIDLAGRRATVFLGTALVELLKRVDHQEDSLAVQMALQACFVDYCAWLSRRSTWDPTAIDDVNTVLESTYSRIVQHETQSVAGRWRTLARRHIGSSLGELEAKFRDVLLHRIADVFIVSGSPGRPMEILETVKAFSTQVTDIVRLAVDLRVATGENIVSSDFEVFVPSTGKPFETTMMRNAYSGKRYNAQEDEARMTPVLCTVQLGLRRCERQHARHREDAAQVFKATVVVKSEVALHTICAELLQQ</sequence>
<protein>
    <submittedName>
        <fullName evidence="2">Uncharacterized protein</fullName>
    </submittedName>
</protein>
<keyword evidence="1" id="KW-0175">Coiled coil</keyword>
<evidence type="ECO:0000313" key="2">
    <source>
        <dbReference type="EMBL" id="CAL1711270.1"/>
    </source>
</evidence>
<dbReference type="Proteomes" id="UP001497453">
    <property type="component" value="Chromosome 6"/>
</dbReference>
<evidence type="ECO:0000256" key="1">
    <source>
        <dbReference type="SAM" id="Coils"/>
    </source>
</evidence>
<name>A0ABP1DU75_9APHY</name>
<proteinExistence type="predicted"/>
<evidence type="ECO:0000313" key="3">
    <source>
        <dbReference type="Proteomes" id="UP001497453"/>
    </source>
</evidence>
<dbReference type="EMBL" id="OZ037949">
    <property type="protein sequence ID" value="CAL1711270.1"/>
    <property type="molecule type" value="Genomic_DNA"/>
</dbReference>
<accession>A0ABP1DU75</accession>
<keyword evidence="3" id="KW-1185">Reference proteome</keyword>
<gene>
    <name evidence="2" type="ORF">GFSPODELE1_LOCUS8259</name>
</gene>